<evidence type="ECO:0000256" key="2">
    <source>
        <dbReference type="ARBA" id="ARBA00022527"/>
    </source>
</evidence>
<keyword evidence="6" id="KW-0547">Nucleotide-binding</keyword>
<dbReference type="InterPro" id="IPR055231">
    <property type="entry name" value="2AA_helical"/>
</dbReference>
<dbReference type="PANTHER" id="PTHR17583">
    <property type="entry name" value="PHOSPHOINOSITIDE 3-KINASE REGULATORY SUBUNIT 4"/>
    <property type="match status" value="1"/>
</dbReference>
<feature type="region of interest" description="Disordered" evidence="11">
    <location>
        <begin position="741"/>
        <end position="763"/>
    </location>
</feature>
<dbReference type="EC" id="2.7.11.1" evidence="1"/>
<dbReference type="PANTHER" id="PTHR17583:SF0">
    <property type="entry name" value="PHOSPHOINOSITIDE 3-KINASE REGULATORY SUBUNIT 4"/>
    <property type="match status" value="1"/>
</dbReference>
<dbReference type="InterPro" id="IPR001680">
    <property type="entry name" value="WD40_rpt"/>
</dbReference>
<dbReference type="SMART" id="SM00320">
    <property type="entry name" value="WD40"/>
    <property type="match status" value="5"/>
</dbReference>
<reference evidence="13" key="2">
    <citation type="submission" date="2011-02" db="EMBL/GenBank/DDBJ databases">
        <authorList>
            <person name="MacLean D."/>
        </authorList>
    </citation>
    <scope>NUCLEOTIDE SEQUENCE</scope>
</reference>
<dbReference type="EMBL" id="FR824048">
    <property type="protein sequence ID" value="CCA14328.1"/>
    <property type="molecule type" value="Genomic_DNA"/>
</dbReference>
<keyword evidence="2" id="KW-0723">Serine/threonine-protein kinase</keyword>
<feature type="repeat" description="WD" evidence="10">
    <location>
        <begin position="1744"/>
        <end position="1766"/>
    </location>
</feature>
<keyword evidence="5" id="KW-0677">Repeat</keyword>
<organism evidence="13">
    <name type="scientific">Albugo laibachii Nc14</name>
    <dbReference type="NCBI Taxonomy" id="890382"/>
    <lineage>
        <taxon>Eukaryota</taxon>
        <taxon>Sar</taxon>
        <taxon>Stramenopiles</taxon>
        <taxon>Oomycota</taxon>
        <taxon>Peronosporomycetes</taxon>
        <taxon>Albuginales</taxon>
        <taxon>Albuginaceae</taxon>
        <taxon>Albugo</taxon>
    </lineage>
</organism>
<feature type="region of interest" description="Disordered" evidence="11">
    <location>
        <begin position="1790"/>
        <end position="1814"/>
    </location>
</feature>
<feature type="domain" description="Protein kinase" evidence="12">
    <location>
        <begin position="35"/>
        <end position="441"/>
    </location>
</feature>
<evidence type="ECO:0000256" key="9">
    <source>
        <dbReference type="PROSITE-ProRule" id="PRU00103"/>
    </source>
</evidence>
<dbReference type="GO" id="GO:0071561">
    <property type="term" value="C:nucleus-vacuole junction"/>
    <property type="evidence" value="ECO:0007669"/>
    <property type="project" value="TreeGrafter"/>
</dbReference>
<evidence type="ECO:0000256" key="6">
    <source>
        <dbReference type="ARBA" id="ARBA00022741"/>
    </source>
</evidence>
<keyword evidence="4" id="KW-0808">Transferase</keyword>
<evidence type="ECO:0000313" key="13">
    <source>
        <dbReference type="EMBL" id="CCA14328.1"/>
    </source>
</evidence>
<dbReference type="GO" id="GO:0005524">
    <property type="term" value="F:ATP binding"/>
    <property type="evidence" value="ECO:0007669"/>
    <property type="project" value="UniProtKB-KW"/>
</dbReference>
<dbReference type="Gene3D" id="1.10.510.10">
    <property type="entry name" value="Transferase(Phosphotransferase) domain 1"/>
    <property type="match status" value="2"/>
</dbReference>
<feature type="region of interest" description="Disordered" evidence="11">
    <location>
        <begin position="248"/>
        <end position="270"/>
    </location>
</feature>
<evidence type="ECO:0000256" key="11">
    <source>
        <dbReference type="SAM" id="MobiDB-lite"/>
    </source>
</evidence>
<dbReference type="HOGENOM" id="CLU_001696_1_0_1"/>
<evidence type="ECO:0000259" key="12">
    <source>
        <dbReference type="PROSITE" id="PS50011"/>
    </source>
</evidence>
<dbReference type="InterPro" id="IPR011009">
    <property type="entry name" value="Kinase-like_dom_sf"/>
</dbReference>
<dbReference type="SUPFAM" id="SSF48371">
    <property type="entry name" value="ARM repeat"/>
    <property type="match status" value="1"/>
</dbReference>
<dbReference type="SUPFAM" id="SSF50978">
    <property type="entry name" value="WD40 repeat-like"/>
    <property type="match status" value="1"/>
</dbReference>
<dbReference type="SMART" id="SM00220">
    <property type="entry name" value="S_TKc"/>
    <property type="match status" value="1"/>
</dbReference>
<sequence>MGNASARDHSFSSAVDSFSQYRTYLMDYSLHFIKIIFGSVIGNNKFLKTIYGKMEENDLGTVPIVMKIYKKSHAHEPLEDTRLYLRKLQRLFRSVHRYPNVIMYQDFQVSARYPVAYLVRPFVANNLYDRIHSRPFLTMTEKLWIAFQLLKALEQIHSLGVCHGDIKLENCMITTWNWILLTDFAPFKPTFIPENDPTEYHYYFCAIDNSRRSCTLAPERFYTTESYKDNKMAKKLVVREADDGVGRIDHSASHNRIGGQHPIRNLTNAEGGNRDKRIMEAWMLSHLANSKITLEEADQQLSNTKYSTTAETVGEGNTFGNNFSKQDRKLQKDETYMATMNSVRSRIESLSSTMDIFSAGCVIAEVFLGGKPLFDLPSLLKYRLSGDVSPIAARLNKIRNPELEDLILHMIQLNPQARWTATRYMERFKNTAFPSYFESFLFSFFSQTLSHAKRSSDTRISILSKCYGQIVKESTGLDDKEGENFFLWRLRHHDDYEDSSSFTEESEIKAKSDLRKLSRPHSPELGQTEVKDWTADAGEQSYTKLYQQYILELENASFRGLTGGEKIISKEEDPAEKSECTSTRHGSISSVKPFRNENEANGIMITLSMITSCLRHLRHPHSKLTAMYLIHALSRFVTDEIRLQRLVPFLLESITDTNALVRAQAIRSTTFILDLITAVPLADASVFTQYIFPTMSPVISDSEIFVQVAFAECLPCLASTARRFVDSTEILRLEVCQNSRATNPPVKSSSDAPSDTQTPNKPKALYSHQHEKLLQQLHQLVSEILVQLSQSERANSHFVKRALLLDLTRLSVFFGRNKTVDFLLPQLIPFMNDRNRELRQTVFDELIGICVFVGKRTVESFILPCLQQALHDTDEQVIVSALQLLRSLLQLGLFHRDYSGIKNHLFSTCSASMSTESLVDKATSVLPLVGHSSWWVRDTVFQLMASIVMQLGIIDTEIFLVPLLRPYLRKPLMLSQVPFSTTPFKSRAQADAAESIVVTILRGSCRSVVGREMFHGGTESLIQGNTDSAKQTEAKFTDEDTSMSDHITNQNLTLMQPRTGRAGSNPTGIGSHTQRHPERREAADTVKRTTPIRLRMDTGIPKIGKLSSARRKLYAIQVPDMRFALVAGTLDNVMNDTASFRQSNTSAIIGTGSHKKNVVSMPSSRSASPKYSPSNEDIVRQYGINVPEFSASTTSKSLFKNDKRNTTTSHAANSTSSWTYFDGKRNEITGFSPNESFHEYPALDTNVSTIDSSVLIVGDSNQSNYGSNSHRLKLANASPSYDAKEQDHRNQSNLDVGTLEPCRLLSRLKALEIPCLPPDFGALQAPNDSEKHYSIYADHNSALNIFHPNQLNLNMKDKCLYILDGIGANGSEGVLSMIDCDAEMADTRVQAASIIQPASMFALDASKSTAERHPWRPRKNALVAEFSEHSDPVIRIGAAQDSSFLASASRDGTVKLWSLNSLYDKKKHKSRGSFSIHNGILTDMIVLDNSHSVICSSLTGNLQVFRVERATEKQYTSGQKDSSSFHFTGLSDIRAQADPIMVLDYFNTITQALVIYATWSGNIHGWDLRVHRRSWTIQAPLQLGHITCMTHSPGLMWLAAATSRGFLCLWDLRFQVLLRVWRHSSQRTIHRILACPRRTRARLKGEALAYVSTEDGYVSLFDLNSGSCHAIYRSMTSERVEGLEAMRSSVLHHLPLTKNGGILGTNGLKIAVKGIESASRLHQGSIVRSIVSPMMHYADTQEAIITGGDDGRIRYWDLEHPEAGFTVCGEGDCSSFYEASKAMKNSKQLSTSTERFVNPEKLSQPSRKTSSPSVTTCWEKKNATAMQLDQQINELCIQSSKYILDMTIVNFHGPLVASSSRAGVVKIWR</sequence>
<evidence type="ECO:0000256" key="1">
    <source>
        <dbReference type="ARBA" id="ARBA00012513"/>
    </source>
</evidence>
<gene>
    <name evidence="13" type="primary">AlNc14C3G435</name>
    <name evidence="13" type="ORF">ALNC14_004710</name>
</gene>
<feature type="region of interest" description="Disordered" evidence="11">
    <location>
        <begin position="1056"/>
        <end position="1084"/>
    </location>
</feature>
<dbReference type="Pfam" id="PF00400">
    <property type="entry name" value="WD40"/>
    <property type="match status" value="1"/>
</dbReference>
<name>F0VZV7_9STRA</name>
<feature type="compositionally biased region" description="Low complexity" evidence="11">
    <location>
        <begin position="1160"/>
        <end position="1174"/>
    </location>
</feature>
<feature type="compositionally biased region" description="Polar residues" evidence="11">
    <location>
        <begin position="741"/>
        <end position="760"/>
    </location>
</feature>
<evidence type="ECO:0000256" key="4">
    <source>
        <dbReference type="ARBA" id="ARBA00022679"/>
    </source>
</evidence>
<dbReference type="InterPro" id="IPR036322">
    <property type="entry name" value="WD40_repeat_dom_sf"/>
</dbReference>
<dbReference type="PROSITE" id="PS50082">
    <property type="entry name" value="WD_REPEATS_2"/>
    <property type="match status" value="2"/>
</dbReference>
<feature type="region of interest" description="Disordered" evidence="11">
    <location>
        <begin position="570"/>
        <end position="592"/>
    </location>
</feature>
<keyword evidence="3 10" id="KW-0853">WD repeat</keyword>
<feature type="compositionally biased region" description="Basic and acidic residues" evidence="11">
    <location>
        <begin position="1075"/>
        <end position="1084"/>
    </location>
</feature>
<dbReference type="PROSITE" id="PS50294">
    <property type="entry name" value="WD_REPEATS_REGION"/>
    <property type="match status" value="1"/>
</dbReference>
<dbReference type="InterPro" id="IPR011989">
    <property type="entry name" value="ARM-like"/>
</dbReference>
<dbReference type="InterPro" id="IPR000719">
    <property type="entry name" value="Prot_kinase_dom"/>
</dbReference>
<evidence type="ECO:0000256" key="7">
    <source>
        <dbReference type="ARBA" id="ARBA00022777"/>
    </source>
</evidence>
<keyword evidence="8" id="KW-0067">ATP-binding</keyword>
<feature type="repeat" description="HEAT" evidence="9">
    <location>
        <begin position="823"/>
        <end position="861"/>
    </location>
</feature>
<evidence type="ECO:0000256" key="3">
    <source>
        <dbReference type="ARBA" id="ARBA00022574"/>
    </source>
</evidence>
<dbReference type="Pfam" id="PF00069">
    <property type="entry name" value="Pkinase"/>
    <property type="match status" value="1"/>
</dbReference>
<dbReference type="InterPro" id="IPR045162">
    <property type="entry name" value="Vps15-like"/>
</dbReference>
<feature type="compositionally biased region" description="Polar residues" evidence="11">
    <location>
        <begin position="580"/>
        <end position="590"/>
    </location>
</feature>
<feature type="compositionally biased region" description="Polar residues" evidence="11">
    <location>
        <begin position="1056"/>
        <end position="1072"/>
    </location>
</feature>
<dbReference type="GO" id="GO:0004674">
    <property type="term" value="F:protein serine/threonine kinase activity"/>
    <property type="evidence" value="ECO:0007669"/>
    <property type="project" value="UniProtKB-KW"/>
</dbReference>
<dbReference type="GO" id="GO:0045324">
    <property type="term" value="P:late endosome to vacuole transport"/>
    <property type="evidence" value="ECO:0007669"/>
    <property type="project" value="InterPro"/>
</dbReference>
<accession>F0VZV7</accession>
<feature type="region of interest" description="Disordered" evidence="11">
    <location>
        <begin position="1155"/>
        <end position="1175"/>
    </location>
</feature>
<dbReference type="InterPro" id="IPR021133">
    <property type="entry name" value="HEAT_type_2"/>
</dbReference>
<dbReference type="PROSITE" id="PS50011">
    <property type="entry name" value="PROTEIN_KINASE_DOM"/>
    <property type="match status" value="1"/>
</dbReference>
<dbReference type="InterPro" id="IPR015943">
    <property type="entry name" value="WD40/YVTN_repeat-like_dom_sf"/>
</dbReference>
<dbReference type="InterPro" id="IPR008271">
    <property type="entry name" value="Ser/Thr_kinase_AS"/>
</dbReference>
<evidence type="ECO:0000256" key="8">
    <source>
        <dbReference type="ARBA" id="ARBA00022840"/>
    </source>
</evidence>
<dbReference type="GO" id="GO:0034271">
    <property type="term" value="C:phosphatidylinositol 3-kinase complex, class III, type I"/>
    <property type="evidence" value="ECO:0007669"/>
    <property type="project" value="TreeGrafter"/>
</dbReference>
<reference evidence="13" key="1">
    <citation type="journal article" date="2011" name="PLoS Biol.">
        <title>Gene gain and loss during evolution of obligate parasitism in the white rust pathogen of Arabidopsis thaliana.</title>
        <authorList>
            <person name="Kemen E."/>
            <person name="Gardiner A."/>
            <person name="Schultz-Larsen T."/>
            <person name="Kemen A.C."/>
            <person name="Balmuth A.L."/>
            <person name="Robert-Seilaniantz A."/>
            <person name="Bailey K."/>
            <person name="Holub E."/>
            <person name="Studholme D.J."/>
            <person name="Maclean D."/>
            <person name="Jones J.D."/>
        </authorList>
    </citation>
    <scope>NUCLEOTIDE SEQUENCE</scope>
</reference>
<dbReference type="SUPFAM" id="SSF56112">
    <property type="entry name" value="Protein kinase-like (PK-like)"/>
    <property type="match status" value="1"/>
</dbReference>
<feature type="compositionally biased region" description="Basic and acidic residues" evidence="11">
    <location>
        <begin position="570"/>
        <end position="579"/>
    </location>
</feature>
<dbReference type="GO" id="GO:0016236">
    <property type="term" value="P:macroautophagy"/>
    <property type="evidence" value="ECO:0007669"/>
    <property type="project" value="InterPro"/>
</dbReference>
<dbReference type="PROSITE" id="PS00108">
    <property type="entry name" value="PROTEIN_KINASE_ST"/>
    <property type="match status" value="1"/>
</dbReference>
<dbReference type="Pfam" id="PF22956">
    <property type="entry name" value="VPS15-like_hel"/>
    <property type="match status" value="1"/>
</dbReference>
<evidence type="ECO:0000256" key="10">
    <source>
        <dbReference type="PROSITE-ProRule" id="PRU00221"/>
    </source>
</evidence>
<protein>
    <recommendedName>
        <fullName evidence="1">non-specific serine/threonine protein kinase</fullName>
        <ecNumber evidence="1">2.7.11.1</ecNumber>
    </recommendedName>
</protein>
<dbReference type="GO" id="GO:0034272">
    <property type="term" value="C:phosphatidylinositol 3-kinase complex, class III, type II"/>
    <property type="evidence" value="ECO:0007669"/>
    <property type="project" value="TreeGrafter"/>
</dbReference>
<dbReference type="Gene3D" id="1.25.10.10">
    <property type="entry name" value="Leucine-rich Repeat Variant"/>
    <property type="match status" value="2"/>
</dbReference>
<dbReference type="PROSITE" id="PS50077">
    <property type="entry name" value="HEAT_REPEAT"/>
    <property type="match status" value="1"/>
</dbReference>
<dbReference type="InterPro" id="IPR016024">
    <property type="entry name" value="ARM-type_fold"/>
</dbReference>
<dbReference type="GO" id="GO:0006623">
    <property type="term" value="P:protein targeting to vacuole"/>
    <property type="evidence" value="ECO:0007669"/>
    <property type="project" value="TreeGrafter"/>
</dbReference>
<evidence type="ECO:0000256" key="5">
    <source>
        <dbReference type="ARBA" id="ARBA00022737"/>
    </source>
</evidence>
<keyword evidence="7 13" id="KW-0418">Kinase</keyword>
<feature type="repeat" description="WD" evidence="10">
    <location>
        <begin position="1426"/>
        <end position="1461"/>
    </location>
</feature>
<dbReference type="GO" id="GO:0005770">
    <property type="term" value="C:late endosome"/>
    <property type="evidence" value="ECO:0007669"/>
    <property type="project" value="TreeGrafter"/>
</dbReference>
<dbReference type="Gene3D" id="2.130.10.10">
    <property type="entry name" value="YVTN repeat-like/Quinoprotein amine dehydrogenase"/>
    <property type="match status" value="2"/>
</dbReference>
<proteinExistence type="predicted"/>